<reference evidence="1 2" key="1">
    <citation type="submission" date="2021-05" db="EMBL/GenBank/DDBJ databases">
        <title>The draft genome of Geobacter chapellei DSM 13688.</title>
        <authorList>
            <person name="Xu Z."/>
            <person name="Masuda Y."/>
            <person name="Itoh H."/>
            <person name="Senoo K."/>
        </authorList>
    </citation>
    <scope>NUCLEOTIDE SEQUENCE [LARGE SCALE GENOMIC DNA]</scope>
    <source>
        <strain evidence="1 2">DSM 13688</strain>
    </source>
</reference>
<name>A0ABS5UD47_9BACT</name>
<organism evidence="1 2">
    <name type="scientific">Pelotalea chapellei</name>
    <dbReference type="NCBI Taxonomy" id="44671"/>
    <lineage>
        <taxon>Bacteria</taxon>
        <taxon>Pseudomonadati</taxon>
        <taxon>Thermodesulfobacteriota</taxon>
        <taxon>Desulfuromonadia</taxon>
        <taxon>Geobacterales</taxon>
        <taxon>Geobacteraceae</taxon>
        <taxon>Pelotalea</taxon>
    </lineage>
</organism>
<dbReference type="Proteomes" id="UP000784128">
    <property type="component" value="Unassembled WGS sequence"/>
</dbReference>
<sequence length="73" mass="8058">MALLVQYVNKSLGYIPNYELNALVASGRILSFKRAEGNWVDPAIGPMRGCGKPGSYNGPERRARFNNYNPGVQ</sequence>
<dbReference type="InterPro" id="IPR054686">
    <property type="entry name" value="GSU3473-like"/>
</dbReference>
<dbReference type="RefSeq" id="WP_214301695.1">
    <property type="nucleotide sequence ID" value="NZ_JAHDYS010000030.1"/>
</dbReference>
<evidence type="ECO:0000313" key="1">
    <source>
        <dbReference type="EMBL" id="MBT1073610.1"/>
    </source>
</evidence>
<dbReference type="NCBIfam" id="NF045719">
    <property type="entry name" value="GSU3473_fam"/>
    <property type="match status" value="1"/>
</dbReference>
<proteinExistence type="predicted"/>
<evidence type="ECO:0000313" key="2">
    <source>
        <dbReference type="Proteomes" id="UP000784128"/>
    </source>
</evidence>
<keyword evidence="2" id="KW-1185">Reference proteome</keyword>
<gene>
    <name evidence="1" type="ORF">KJB30_17660</name>
</gene>
<protein>
    <submittedName>
        <fullName evidence="1">Uncharacterized protein</fullName>
    </submittedName>
</protein>
<accession>A0ABS5UD47</accession>
<dbReference type="EMBL" id="JAHDYS010000030">
    <property type="protein sequence ID" value="MBT1073610.1"/>
    <property type="molecule type" value="Genomic_DNA"/>
</dbReference>
<comment type="caution">
    <text evidence="1">The sequence shown here is derived from an EMBL/GenBank/DDBJ whole genome shotgun (WGS) entry which is preliminary data.</text>
</comment>